<dbReference type="GO" id="GO:0008932">
    <property type="term" value="F:lytic endotransglycosylase activity"/>
    <property type="evidence" value="ECO:0007669"/>
    <property type="project" value="UniProtKB-UniRule"/>
</dbReference>
<reference evidence="8 9" key="1">
    <citation type="submission" date="2017-05" db="EMBL/GenBank/DDBJ databases">
        <authorList>
            <person name="Varghese N."/>
            <person name="Submissions S."/>
        </authorList>
    </citation>
    <scope>NUCLEOTIDE SEQUENCE [LARGE SCALE GENOMIC DNA]</scope>
    <source>
        <strain evidence="8 9">DSM 21342</strain>
    </source>
</reference>
<keyword evidence="9" id="KW-1185">Reference proteome</keyword>
<keyword evidence="2 7" id="KW-0812">Transmembrane</keyword>
<dbReference type="PANTHER" id="PTHR30518">
    <property type="entry name" value="ENDOLYTIC MUREIN TRANSGLYCOSYLASE"/>
    <property type="match status" value="1"/>
</dbReference>
<evidence type="ECO:0000313" key="8">
    <source>
        <dbReference type="EMBL" id="SMO84074.1"/>
    </source>
</evidence>
<proteinExistence type="inferred from homology"/>
<keyword evidence="3 7" id="KW-1133">Transmembrane helix</keyword>
<evidence type="ECO:0000256" key="3">
    <source>
        <dbReference type="ARBA" id="ARBA00022989"/>
    </source>
</evidence>
<keyword evidence="1 7" id="KW-1003">Cell membrane</keyword>
<keyword evidence="5 7" id="KW-0456">Lyase</keyword>
<dbReference type="AlphaFoldDB" id="A0A521EJJ6"/>
<evidence type="ECO:0000256" key="4">
    <source>
        <dbReference type="ARBA" id="ARBA00023136"/>
    </source>
</evidence>
<keyword evidence="6 7" id="KW-0961">Cell wall biogenesis/degradation</keyword>
<dbReference type="RefSeq" id="WP_246085478.1">
    <property type="nucleotide sequence ID" value="NZ_FXSZ01000016.1"/>
</dbReference>
<dbReference type="EMBL" id="FXSZ01000016">
    <property type="protein sequence ID" value="SMO84074.1"/>
    <property type="molecule type" value="Genomic_DNA"/>
</dbReference>
<dbReference type="EC" id="4.2.2.29" evidence="7"/>
<comment type="catalytic activity">
    <reaction evidence="7">
        <text>a peptidoglycan chain = a peptidoglycan chain with N-acetyl-1,6-anhydromuramyl-[peptide] at the reducing end + a peptidoglycan chain with N-acetylglucosamine at the non-reducing end.</text>
        <dbReference type="EC" id="4.2.2.29"/>
    </reaction>
</comment>
<dbReference type="HAMAP" id="MF_02065">
    <property type="entry name" value="MltG"/>
    <property type="match status" value="1"/>
</dbReference>
<evidence type="ECO:0000256" key="5">
    <source>
        <dbReference type="ARBA" id="ARBA00023239"/>
    </source>
</evidence>
<evidence type="ECO:0000256" key="1">
    <source>
        <dbReference type="ARBA" id="ARBA00022475"/>
    </source>
</evidence>
<evidence type="ECO:0000256" key="7">
    <source>
        <dbReference type="HAMAP-Rule" id="MF_02065"/>
    </source>
</evidence>
<feature type="site" description="Important for catalytic activity" evidence="7">
    <location>
        <position position="217"/>
    </location>
</feature>
<comment type="similarity">
    <text evidence="7">Belongs to the transglycosylase MltG family.</text>
</comment>
<dbReference type="GO" id="GO:0009252">
    <property type="term" value="P:peptidoglycan biosynthetic process"/>
    <property type="evidence" value="ECO:0007669"/>
    <property type="project" value="UniProtKB-UniRule"/>
</dbReference>
<gene>
    <name evidence="7" type="primary">mltG</name>
    <name evidence="8" type="ORF">SAMN06265350_1165</name>
</gene>
<dbReference type="Gene3D" id="3.30.160.60">
    <property type="entry name" value="Classic Zinc Finger"/>
    <property type="match status" value="1"/>
</dbReference>
<sequence length="341" mass="39186">MKKIFSVIALVLIVAAAATGYFFYTKLLKANTSISKNRYLYIPTGGKFNNIIDSLNKNELLRNVNTFRWAADFMKYNDSNIKAGRYKITPGMSNRTLVNMLKAGNQDPVRLTFNNIRLKSQFAGYVGRKLEIDSVKFLALLNDTSFVGKYGFTPETVFNMFIPNTYQLFWNTNQQKFFSRMYDEYIKFWTEDRRKKAKELNLTPNQVGILASIVYWETKKVDEMPIVAGVYLNRLNKGMKLEADPTAIFATGDFSIKRVWGKYLTNPSPYNTYVHTGLPPGPISMPSVTAIDAVLNRQKHNYLYFCAKDDFSGYHAFAETMQQHLVNARKFQKALNEKGIR</sequence>
<dbReference type="Pfam" id="PF02618">
    <property type="entry name" value="YceG"/>
    <property type="match status" value="1"/>
</dbReference>
<dbReference type="PANTHER" id="PTHR30518:SF2">
    <property type="entry name" value="ENDOLYTIC MUREIN TRANSGLYCOSYLASE"/>
    <property type="match status" value="1"/>
</dbReference>
<comment type="function">
    <text evidence="7">Functions as a peptidoglycan terminase that cleaves nascent peptidoglycan strands endolytically to terminate their elongation.</text>
</comment>
<dbReference type="Proteomes" id="UP000315971">
    <property type="component" value="Unassembled WGS sequence"/>
</dbReference>
<dbReference type="InterPro" id="IPR003770">
    <property type="entry name" value="MLTG-like"/>
</dbReference>
<keyword evidence="4 7" id="KW-0472">Membrane</keyword>
<dbReference type="NCBIfam" id="TIGR00247">
    <property type="entry name" value="endolytic transglycosylase MltG"/>
    <property type="match status" value="1"/>
</dbReference>
<dbReference type="CDD" id="cd08010">
    <property type="entry name" value="MltG_like"/>
    <property type="match status" value="1"/>
</dbReference>
<dbReference type="GO" id="GO:0071555">
    <property type="term" value="P:cell wall organization"/>
    <property type="evidence" value="ECO:0007669"/>
    <property type="project" value="UniProtKB-KW"/>
</dbReference>
<evidence type="ECO:0000256" key="2">
    <source>
        <dbReference type="ARBA" id="ARBA00022692"/>
    </source>
</evidence>
<organism evidence="8 9">
    <name type="scientific">Solitalea koreensis</name>
    <dbReference type="NCBI Taxonomy" id="543615"/>
    <lineage>
        <taxon>Bacteria</taxon>
        <taxon>Pseudomonadati</taxon>
        <taxon>Bacteroidota</taxon>
        <taxon>Sphingobacteriia</taxon>
        <taxon>Sphingobacteriales</taxon>
        <taxon>Sphingobacteriaceae</taxon>
        <taxon>Solitalea</taxon>
    </lineage>
</organism>
<accession>A0A521EJJ6</accession>
<evidence type="ECO:0000256" key="6">
    <source>
        <dbReference type="ARBA" id="ARBA00023316"/>
    </source>
</evidence>
<name>A0A521EJJ6_9SPHI</name>
<protein>
    <recommendedName>
        <fullName evidence="7">Endolytic murein transglycosylase</fullName>
        <ecNumber evidence="7">4.2.2.29</ecNumber>
    </recommendedName>
    <alternativeName>
        <fullName evidence="7">Peptidoglycan lytic transglycosylase</fullName>
    </alternativeName>
    <alternativeName>
        <fullName evidence="7">Peptidoglycan polymerization terminase</fullName>
    </alternativeName>
</protein>
<dbReference type="Gene3D" id="3.30.1490.480">
    <property type="entry name" value="Endolytic murein transglycosylase"/>
    <property type="match status" value="1"/>
</dbReference>
<evidence type="ECO:0000313" key="9">
    <source>
        <dbReference type="Proteomes" id="UP000315971"/>
    </source>
</evidence>
<dbReference type="GO" id="GO:0005886">
    <property type="term" value="C:plasma membrane"/>
    <property type="evidence" value="ECO:0007669"/>
    <property type="project" value="UniProtKB-UniRule"/>
</dbReference>